<dbReference type="PRINTS" id="PR00056">
    <property type="entry name" value="HSFDOMAIN"/>
</dbReference>
<dbReference type="Pfam" id="PF00447">
    <property type="entry name" value="HSF_DNA-bind"/>
    <property type="match status" value="1"/>
</dbReference>
<evidence type="ECO:0000256" key="11">
    <source>
        <dbReference type="SAM" id="MobiDB-lite"/>
    </source>
</evidence>
<keyword evidence="8" id="KW-0804">Transcription</keyword>
<proteinExistence type="inferred from homology"/>
<feature type="compositionally biased region" description="Acidic residues" evidence="11">
    <location>
        <begin position="457"/>
        <end position="467"/>
    </location>
</feature>
<dbReference type="STRING" id="200361.A0A452ZML1"/>
<dbReference type="GO" id="GO:0034605">
    <property type="term" value="P:cellular response to heat"/>
    <property type="evidence" value="ECO:0007669"/>
    <property type="project" value="TreeGrafter"/>
</dbReference>
<reference evidence="13" key="5">
    <citation type="journal article" date="2021" name="G3 (Bethesda)">
        <title>Aegilops tauschii genome assembly Aet v5.0 features greater sequence contiguity and improved annotation.</title>
        <authorList>
            <person name="Wang L."/>
            <person name="Zhu T."/>
            <person name="Rodriguez J.C."/>
            <person name="Deal K.R."/>
            <person name="Dubcovsky J."/>
            <person name="McGuire P.E."/>
            <person name="Lux T."/>
            <person name="Spannagl M."/>
            <person name="Mayer K.F.X."/>
            <person name="Baldrich P."/>
            <person name="Meyers B.C."/>
            <person name="Huo N."/>
            <person name="Gu Y.Q."/>
            <person name="Zhou H."/>
            <person name="Devos K.M."/>
            <person name="Bennetzen J.L."/>
            <person name="Unver T."/>
            <person name="Budak H."/>
            <person name="Gulick P.J."/>
            <person name="Galiba G."/>
            <person name="Kalapos B."/>
            <person name="Nelson D.R."/>
            <person name="Li P."/>
            <person name="You F.M."/>
            <person name="Luo M.C."/>
            <person name="Dvorak J."/>
        </authorList>
    </citation>
    <scope>NUCLEOTIDE SEQUENCE [LARGE SCALE GENOMIC DNA]</scope>
    <source>
        <strain evidence="13">cv. AL8/78</strain>
    </source>
</reference>
<sequence length="537" mass="60222">TPVPPSLLPPDPPPPLRFPPRKHFSRLPAGTGGPRRGFAAEQVDSIDDKSLSLPTWLQRIFHRVRLDSCEQRAAPNRIQSNPVEDFLAELGRSTGMDIDMEGGSQPQPQGASLSPAPFLIKTYEMVEDPATNRVVSWGPGGASFVVWNPPDFSRDLLPKYFKHNNFSSFIRQLNTYGFRKIDPERWEFANDDFIRGHMHLLKNIHRRKPVHSHSPQTQVNGPLAEAERREYEEDISRLKHENSVLVAELQRQARQQCGLSWLMQSLEDRLMAMERRQADVVASVRDTLQRRRGGVHPGQQTMLELEPTDHFSKKRRVPRLGFFVEEHSAAAAEEQRVPHLRAMGGETPGMVMVNAEPFEKMELALVSMEKLVQRAGDYASSEDMYNAAAAAPSTDDPAHADLQAAPVNLQPSSPEIAESPGYAVQSPMLLFPEIHEDKHKTMAEVDMSSEASTTDTSQDETTAEAEAETGVPHEPAVANDLFWERFLTDTPKPLAVEDSHESKDDVKTGLDCYWFGHRNNVEQITEQMGHLASAQKT</sequence>
<dbReference type="PANTHER" id="PTHR10015:SF390">
    <property type="entry name" value="HEAT STRESS TRANSCRIPTION FACTOR A-4D"/>
    <property type="match status" value="1"/>
</dbReference>
<feature type="region of interest" description="Disordered" evidence="11">
    <location>
        <begin position="444"/>
        <end position="476"/>
    </location>
</feature>
<evidence type="ECO:0000256" key="5">
    <source>
        <dbReference type="ARBA" id="ARBA00023016"/>
    </source>
</evidence>
<feature type="compositionally biased region" description="Pro residues" evidence="11">
    <location>
        <begin position="1"/>
        <end position="18"/>
    </location>
</feature>
<dbReference type="GO" id="GO:0006357">
    <property type="term" value="P:regulation of transcription by RNA polymerase II"/>
    <property type="evidence" value="ECO:0007669"/>
    <property type="project" value="TreeGrafter"/>
</dbReference>
<evidence type="ECO:0000256" key="7">
    <source>
        <dbReference type="ARBA" id="ARBA00023125"/>
    </source>
</evidence>
<evidence type="ECO:0000256" key="9">
    <source>
        <dbReference type="ARBA" id="ARBA00023242"/>
    </source>
</evidence>
<evidence type="ECO:0000259" key="12">
    <source>
        <dbReference type="PROSITE" id="PS00434"/>
    </source>
</evidence>
<evidence type="ECO:0000313" key="14">
    <source>
        <dbReference type="Proteomes" id="UP000015105"/>
    </source>
</evidence>
<evidence type="ECO:0000256" key="8">
    <source>
        <dbReference type="ARBA" id="ARBA00023163"/>
    </source>
</evidence>
<name>A0A452ZML1_AEGTS</name>
<keyword evidence="9" id="KW-0539">Nucleus</keyword>
<comment type="subunit">
    <text evidence="2">Homotrimer.</text>
</comment>
<keyword evidence="14" id="KW-1185">Reference proteome</keyword>
<dbReference type="EnsemblPlants" id="AET1Gv20844900.1">
    <property type="protein sequence ID" value="AET1Gv20844900.1"/>
    <property type="gene ID" value="AET1Gv20844900"/>
</dbReference>
<evidence type="ECO:0000256" key="2">
    <source>
        <dbReference type="ARBA" id="ARBA00011233"/>
    </source>
</evidence>
<evidence type="ECO:0000256" key="4">
    <source>
        <dbReference type="ARBA" id="ARBA00023015"/>
    </source>
</evidence>
<dbReference type="SUPFAM" id="SSF46785">
    <property type="entry name" value="Winged helix' DNA-binding domain"/>
    <property type="match status" value="1"/>
</dbReference>
<evidence type="ECO:0000313" key="13">
    <source>
        <dbReference type="EnsemblPlants" id="AET1Gv20844900.1"/>
    </source>
</evidence>
<dbReference type="GO" id="GO:0005634">
    <property type="term" value="C:nucleus"/>
    <property type="evidence" value="ECO:0007669"/>
    <property type="project" value="UniProtKB-SubCell"/>
</dbReference>
<accession>A0A452ZML1</accession>
<dbReference type="PROSITE" id="PS00434">
    <property type="entry name" value="HSF_DOMAIN"/>
    <property type="match status" value="1"/>
</dbReference>
<reference evidence="14" key="1">
    <citation type="journal article" date="2014" name="Science">
        <title>Ancient hybridizations among the ancestral genomes of bread wheat.</title>
        <authorList>
            <consortium name="International Wheat Genome Sequencing Consortium,"/>
            <person name="Marcussen T."/>
            <person name="Sandve S.R."/>
            <person name="Heier L."/>
            <person name="Spannagl M."/>
            <person name="Pfeifer M."/>
            <person name="Jakobsen K.S."/>
            <person name="Wulff B.B."/>
            <person name="Steuernagel B."/>
            <person name="Mayer K.F."/>
            <person name="Olsen O.A."/>
        </authorList>
    </citation>
    <scope>NUCLEOTIDE SEQUENCE [LARGE SCALE GENOMIC DNA]</scope>
    <source>
        <strain evidence="14">cv. AL8/78</strain>
    </source>
</reference>
<dbReference type="PANTHER" id="PTHR10015">
    <property type="entry name" value="HEAT SHOCK TRANSCRIPTION FACTOR"/>
    <property type="match status" value="1"/>
</dbReference>
<dbReference type="FunFam" id="1.10.10.10:FF:000057">
    <property type="entry name" value="Heat shock transcription factor 1"/>
    <property type="match status" value="1"/>
</dbReference>
<comment type="subcellular location">
    <subcellularLocation>
        <location evidence="1">Nucleus</location>
    </subcellularLocation>
</comment>
<dbReference type="GO" id="GO:0003700">
    <property type="term" value="F:DNA-binding transcription factor activity"/>
    <property type="evidence" value="ECO:0007669"/>
    <property type="project" value="InterPro"/>
</dbReference>
<keyword evidence="7" id="KW-0238">DNA-binding</keyword>
<evidence type="ECO:0000256" key="6">
    <source>
        <dbReference type="ARBA" id="ARBA00023054"/>
    </source>
</evidence>
<reference evidence="13" key="3">
    <citation type="journal article" date="2017" name="Nature">
        <title>Genome sequence of the progenitor of the wheat D genome Aegilops tauschii.</title>
        <authorList>
            <person name="Luo M.C."/>
            <person name="Gu Y.Q."/>
            <person name="Puiu D."/>
            <person name="Wang H."/>
            <person name="Twardziok S.O."/>
            <person name="Deal K.R."/>
            <person name="Huo N."/>
            <person name="Zhu T."/>
            <person name="Wang L."/>
            <person name="Wang Y."/>
            <person name="McGuire P.E."/>
            <person name="Liu S."/>
            <person name="Long H."/>
            <person name="Ramasamy R.K."/>
            <person name="Rodriguez J.C."/>
            <person name="Van S.L."/>
            <person name="Yuan L."/>
            <person name="Wang Z."/>
            <person name="Xia Z."/>
            <person name="Xiao L."/>
            <person name="Anderson O.D."/>
            <person name="Ouyang S."/>
            <person name="Liang Y."/>
            <person name="Zimin A.V."/>
            <person name="Pertea G."/>
            <person name="Qi P."/>
            <person name="Bennetzen J.L."/>
            <person name="Dai X."/>
            <person name="Dawson M.W."/>
            <person name="Muller H.G."/>
            <person name="Kugler K."/>
            <person name="Rivarola-Duarte L."/>
            <person name="Spannagl M."/>
            <person name="Mayer K.F.X."/>
            <person name="Lu F.H."/>
            <person name="Bevan M.W."/>
            <person name="Leroy P."/>
            <person name="Li P."/>
            <person name="You F.M."/>
            <person name="Sun Q."/>
            <person name="Liu Z."/>
            <person name="Lyons E."/>
            <person name="Wicker T."/>
            <person name="Salzberg S.L."/>
            <person name="Devos K.M."/>
            <person name="Dvorak J."/>
        </authorList>
    </citation>
    <scope>NUCLEOTIDE SEQUENCE [LARGE SCALE GENOMIC DNA]</scope>
    <source>
        <strain evidence="13">cv. AL8/78</strain>
    </source>
</reference>
<protein>
    <recommendedName>
        <fullName evidence="12">HSF-type DNA-binding domain-containing protein</fullName>
    </recommendedName>
</protein>
<evidence type="ECO:0000256" key="10">
    <source>
        <dbReference type="RuleBase" id="RU004020"/>
    </source>
</evidence>
<feature type="region of interest" description="Disordered" evidence="11">
    <location>
        <begin position="1"/>
        <end position="37"/>
    </location>
</feature>
<evidence type="ECO:0000256" key="1">
    <source>
        <dbReference type="ARBA" id="ARBA00004123"/>
    </source>
</evidence>
<dbReference type="GO" id="GO:0000978">
    <property type="term" value="F:RNA polymerase II cis-regulatory region sequence-specific DNA binding"/>
    <property type="evidence" value="ECO:0007669"/>
    <property type="project" value="TreeGrafter"/>
</dbReference>
<dbReference type="Gene3D" id="1.10.10.10">
    <property type="entry name" value="Winged helix-like DNA-binding domain superfamily/Winged helix DNA-binding domain"/>
    <property type="match status" value="1"/>
</dbReference>
<dbReference type="Gramene" id="AET1Gv20844900.1">
    <property type="protein sequence ID" value="AET1Gv20844900.1"/>
    <property type="gene ID" value="AET1Gv20844900"/>
</dbReference>
<dbReference type="InterPro" id="IPR000232">
    <property type="entry name" value="HSF_DNA-bd"/>
</dbReference>
<keyword evidence="6" id="KW-0175">Coiled coil</keyword>
<keyword evidence="4" id="KW-0805">Transcription regulation</keyword>
<dbReference type="SMART" id="SM00415">
    <property type="entry name" value="HSF"/>
    <property type="match status" value="1"/>
</dbReference>
<feature type="domain" description="HSF-type DNA-binding" evidence="12">
    <location>
        <begin position="157"/>
        <end position="181"/>
    </location>
</feature>
<keyword evidence="5" id="KW-0346">Stress response</keyword>
<dbReference type="Proteomes" id="UP000015105">
    <property type="component" value="Chromosome 1D"/>
</dbReference>
<dbReference type="InterPro" id="IPR036388">
    <property type="entry name" value="WH-like_DNA-bd_sf"/>
</dbReference>
<comment type="similarity">
    <text evidence="10">Belongs to the HSF family.</text>
</comment>
<dbReference type="InterPro" id="IPR036390">
    <property type="entry name" value="WH_DNA-bd_sf"/>
</dbReference>
<evidence type="ECO:0000256" key="3">
    <source>
        <dbReference type="ARBA" id="ARBA00022553"/>
    </source>
</evidence>
<reference evidence="13" key="4">
    <citation type="submission" date="2019-03" db="UniProtKB">
        <authorList>
            <consortium name="EnsemblPlants"/>
        </authorList>
    </citation>
    <scope>IDENTIFICATION</scope>
</reference>
<organism evidence="13 14">
    <name type="scientific">Aegilops tauschii subsp. strangulata</name>
    <name type="common">Goatgrass</name>
    <dbReference type="NCBI Taxonomy" id="200361"/>
    <lineage>
        <taxon>Eukaryota</taxon>
        <taxon>Viridiplantae</taxon>
        <taxon>Streptophyta</taxon>
        <taxon>Embryophyta</taxon>
        <taxon>Tracheophyta</taxon>
        <taxon>Spermatophyta</taxon>
        <taxon>Magnoliopsida</taxon>
        <taxon>Liliopsida</taxon>
        <taxon>Poales</taxon>
        <taxon>Poaceae</taxon>
        <taxon>BOP clade</taxon>
        <taxon>Pooideae</taxon>
        <taxon>Triticodae</taxon>
        <taxon>Triticeae</taxon>
        <taxon>Triticinae</taxon>
        <taxon>Aegilops</taxon>
    </lineage>
</organism>
<reference evidence="14" key="2">
    <citation type="journal article" date="2017" name="Nat. Plants">
        <title>The Aegilops tauschii genome reveals multiple impacts of transposons.</title>
        <authorList>
            <person name="Zhao G."/>
            <person name="Zou C."/>
            <person name="Li K."/>
            <person name="Wang K."/>
            <person name="Li T."/>
            <person name="Gao L."/>
            <person name="Zhang X."/>
            <person name="Wang H."/>
            <person name="Yang Z."/>
            <person name="Liu X."/>
            <person name="Jiang W."/>
            <person name="Mao L."/>
            <person name="Kong X."/>
            <person name="Jiao Y."/>
            <person name="Jia J."/>
        </authorList>
    </citation>
    <scope>NUCLEOTIDE SEQUENCE [LARGE SCALE GENOMIC DNA]</scope>
    <source>
        <strain evidence="14">cv. AL8/78</strain>
    </source>
</reference>
<dbReference type="AlphaFoldDB" id="A0A452ZML1"/>
<keyword evidence="3" id="KW-0597">Phosphoprotein</keyword>